<dbReference type="Ensembl" id="ENSNFUT00015037995.1">
    <property type="protein sequence ID" value="ENSNFUP00015036392.1"/>
    <property type="gene ID" value="ENSNFUG00015017615.1"/>
</dbReference>
<evidence type="ECO:0000256" key="1">
    <source>
        <dbReference type="ARBA" id="ARBA00009923"/>
    </source>
</evidence>
<proteinExistence type="inferred from homology"/>
<dbReference type="Pfam" id="PF00188">
    <property type="entry name" value="CAP"/>
    <property type="match status" value="1"/>
</dbReference>
<dbReference type="PRINTS" id="PR00838">
    <property type="entry name" value="V5ALLERGEN"/>
</dbReference>
<dbReference type="GO" id="GO:0005576">
    <property type="term" value="C:extracellular region"/>
    <property type="evidence" value="ECO:0007669"/>
    <property type="project" value="InterPro"/>
</dbReference>
<dbReference type="InterPro" id="IPR034113">
    <property type="entry name" value="SCP_GAPR1-like"/>
</dbReference>
<reference evidence="3" key="2">
    <citation type="submission" date="2025-09" db="UniProtKB">
        <authorList>
            <consortium name="Ensembl"/>
        </authorList>
    </citation>
    <scope>IDENTIFICATION</scope>
</reference>
<dbReference type="Proteomes" id="UP000694548">
    <property type="component" value="Unassembled WGS sequence"/>
</dbReference>
<reference evidence="3" key="1">
    <citation type="submission" date="2025-08" db="UniProtKB">
        <authorList>
            <consortium name="Ensembl"/>
        </authorList>
    </citation>
    <scope>IDENTIFICATION</scope>
</reference>
<organism evidence="3 4">
    <name type="scientific">Nothobranchius furzeri</name>
    <name type="common">Turquoise killifish</name>
    <dbReference type="NCBI Taxonomy" id="105023"/>
    <lineage>
        <taxon>Eukaryota</taxon>
        <taxon>Metazoa</taxon>
        <taxon>Chordata</taxon>
        <taxon>Craniata</taxon>
        <taxon>Vertebrata</taxon>
        <taxon>Euteleostomi</taxon>
        <taxon>Actinopterygii</taxon>
        <taxon>Neopterygii</taxon>
        <taxon>Teleostei</taxon>
        <taxon>Neoteleostei</taxon>
        <taxon>Acanthomorphata</taxon>
        <taxon>Ovalentaria</taxon>
        <taxon>Atherinomorphae</taxon>
        <taxon>Cyprinodontiformes</taxon>
        <taxon>Nothobranchiidae</taxon>
        <taxon>Nothobranchius</taxon>
    </lineage>
</organism>
<dbReference type="PRINTS" id="PR00837">
    <property type="entry name" value="V5TPXLIKE"/>
</dbReference>
<dbReference type="SUPFAM" id="SSF55797">
    <property type="entry name" value="PR-1-like"/>
    <property type="match status" value="1"/>
</dbReference>
<protein>
    <recommendedName>
        <fullName evidence="2">SCP domain-containing protein</fullName>
    </recommendedName>
</protein>
<comment type="similarity">
    <text evidence="1">Belongs to the CRISP family.</text>
</comment>
<evidence type="ECO:0000313" key="4">
    <source>
        <dbReference type="Proteomes" id="UP000694548"/>
    </source>
</evidence>
<dbReference type="AlphaFoldDB" id="A0A8C6P088"/>
<accession>A0A8C6P088</accession>
<evidence type="ECO:0000313" key="3">
    <source>
        <dbReference type="Ensembl" id="ENSNFUP00015036392.1"/>
    </source>
</evidence>
<dbReference type="Gene3D" id="3.40.33.10">
    <property type="entry name" value="CAP"/>
    <property type="match status" value="1"/>
</dbReference>
<dbReference type="FunFam" id="3.40.33.10:FF:000002">
    <property type="entry name" value="Golgi-associated plant pathogenesis-related protein 1"/>
    <property type="match status" value="1"/>
</dbReference>
<feature type="domain" description="SCP" evidence="2">
    <location>
        <begin position="10"/>
        <end position="138"/>
    </location>
</feature>
<dbReference type="InterPro" id="IPR014044">
    <property type="entry name" value="CAP_dom"/>
</dbReference>
<name>A0A8C6P088_NOTFU</name>
<evidence type="ECO:0000259" key="2">
    <source>
        <dbReference type="SMART" id="SM00198"/>
    </source>
</evidence>
<dbReference type="InterPro" id="IPR001283">
    <property type="entry name" value="CRISP-related"/>
</dbReference>
<dbReference type="PROSITE" id="PS01009">
    <property type="entry name" value="CRISP_1"/>
    <property type="match status" value="1"/>
</dbReference>
<sequence length="159" mass="18059">MTKLIMLGFEFLDTHNKYRSMHNAGPLRYNDGMCAKAQEWAEHLLQIQRLQHSGTDDGENVFYLTESSSAVKQPRFTVDSWYSEIKDYDFSSPRFQRGTGHFTQVVWKETTELGVGVASRNGMTFVVGQYRPAGNINNHGYFDKNVSRKGNISASFTGC</sequence>
<dbReference type="InterPro" id="IPR035940">
    <property type="entry name" value="CAP_sf"/>
</dbReference>
<dbReference type="PANTHER" id="PTHR10334">
    <property type="entry name" value="CYSTEINE-RICH SECRETORY PROTEIN-RELATED"/>
    <property type="match status" value="1"/>
</dbReference>
<dbReference type="InterPro" id="IPR002413">
    <property type="entry name" value="V5_allergen-like"/>
</dbReference>
<dbReference type="SMART" id="SM00198">
    <property type="entry name" value="SCP"/>
    <property type="match status" value="1"/>
</dbReference>
<dbReference type="CDD" id="cd05382">
    <property type="entry name" value="CAP_GAPR1-like"/>
    <property type="match status" value="1"/>
</dbReference>
<dbReference type="GeneTree" id="ENSGT00390000020276"/>
<dbReference type="InterPro" id="IPR018244">
    <property type="entry name" value="Allrgn_V5/Tpx1_CS"/>
</dbReference>
<keyword evidence="4" id="KW-1185">Reference proteome</keyword>